<dbReference type="InterPro" id="IPR036513">
    <property type="entry name" value="STAS_dom_sf"/>
</dbReference>
<sequence>MTLLSIAIHPFHGFCLVRLAGDLAGDTREPWARTVDGDLLGSGRSRIVVDAARLGFCDLSGLRALMASQRRAEGMGGALRLIGVQGALARLIVVAQVVDQFPPYSGLAHASSWPRPP</sequence>
<dbReference type="InterPro" id="IPR058548">
    <property type="entry name" value="MlaB-like_STAS"/>
</dbReference>
<protein>
    <submittedName>
        <fullName evidence="2">Anti-anti-sigma factor</fullName>
    </submittedName>
</protein>
<name>A0A1H7LRN1_9ACTN</name>
<feature type="domain" description="STAS" evidence="1">
    <location>
        <begin position="4"/>
        <end position="114"/>
    </location>
</feature>
<dbReference type="Proteomes" id="UP000198953">
    <property type="component" value="Unassembled WGS sequence"/>
</dbReference>
<proteinExistence type="predicted"/>
<dbReference type="OrthoDB" id="3297400at2"/>
<dbReference type="Gene3D" id="3.30.750.24">
    <property type="entry name" value="STAS domain"/>
    <property type="match status" value="1"/>
</dbReference>
<accession>A0A1H7LRN1</accession>
<dbReference type="RefSeq" id="WP_055505971.1">
    <property type="nucleotide sequence ID" value="NZ_BBZG01000003.1"/>
</dbReference>
<evidence type="ECO:0000259" key="1">
    <source>
        <dbReference type="PROSITE" id="PS50801"/>
    </source>
</evidence>
<dbReference type="STRING" id="46177.SAMN05660976_01654"/>
<evidence type="ECO:0000313" key="3">
    <source>
        <dbReference type="Proteomes" id="UP000198953"/>
    </source>
</evidence>
<dbReference type="InterPro" id="IPR002645">
    <property type="entry name" value="STAS_dom"/>
</dbReference>
<dbReference type="CDD" id="cd07043">
    <property type="entry name" value="STAS_anti-anti-sigma_factors"/>
    <property type="match status" value="1"/>
</dbReference>
<dbReference type="Pfam" id="PF13466">
    <property type="entry name" value="STAS_2"/>
    <property type="match status" value="1"/>
</dbReference>
<evidence type="ECO:0000313" key="2">
    <source>
        <dbReference type="EMBL" id="SEL01613.1"/>
    </source>
</evidence>
<organism evidence="2 3">
    <name type="scientific">Nonomuraea pusilla</name>
    <dbReference type="NCBI Taxonomy" id="46177"/>
    <lineage>
        <taxon>Bacteria</taxon>
        <taxon>Bacillati</taxon>
        <taxon>Actinomycetota</taxon>
        <taxon>Actinomycetes</taxon>
        <taxon>Streptosporangiales</taxon>
        <taxon>Streptosporangiaceae</taxon>
        <taxon>Nonomuraea</taxon>
    </lineage>
</organism>
<dbReference type="PROSITE" id="PS50801">
    <property type="entry name" value="STAS"/>
    <property type="match status" value="1"/>
</dbReference>
<dbReference type="SUPFAM" id="SSF52091">
    <property type="entry name" value="SpoIIaa-like"/>
    <property type="match status" value="1"/>
</dbReference>
<gene>
    <name evidence="2" type="ORF">SAMN05660976_01654</name>
</gene>
<reference evidence="2 3" key="1">
    <citation type="submission" date="2016-10" db="EMBL/GenBank/DDBJ databases">
        <authorList>
            <person name="de Groot N.N."/>
        </authorList>
    </citation>
    <scope>NUCLEOTIDE SEQUENCE [LARGE SCALE GENOMIC DNA]</scope>
    <source>
        <strain evidence="2 3">DSM 43357</strain>
    </source>
</reference>
<keyword evidence="3" id="KW-1185">Reference proteome</keyword>
<dbReference type="EMBL" id="FOBF01000003">
    <property type="protein sequence ID" value="SEL01613.1"/>
    <property type="molecule type" value="Genomic_DNA"/>
</dbReference>
<dbReference type="AlphaFoldDB" id="A0A1H7LRN1"/>